<proteinExistence type="predicted"/>
<protein>
    <recommendedName>
        <fullName evidence="3">Transmembrane protein</fullName>
    </recommendedName>
</protein>
<feature type="transmembrane region" description="Helical" evidence="1">
    <location>
        <begin position="76"/>
        <end position="96"/>
    </location>
</feature>
<evidence type="ECO:0008006" key="3">
    <source>
        <dbReference type="Google" id="ProtNLM"/>
    </source>
</evidence>
<dbReference type="AlphaFoldDB" id="A0A6H0JL32"/>
<sequence length="143" mass="15520">MRGANMNIKTNELGRGDSLRQTWQVISFWGLPAVVATLTILLADRHPTLFLAASAALAVMGGACLVNAARCRRLHCYLTAPYFLLLALGGLLAYGFDPHGEQFSRLWLLLALGAAPLLIWLPERLAGRKYLGAPGCGEGRECR</sequence>
<evidence type="ECO:0000256" key="1">
    <source>
        <dbReference type="SAM" id="Phobius"/>
    </source>
</evidence>
<accession>A0A6H0JL32</accession>
<feature type="transmembrane region" description="Helical" evidence="1">
    <location>
        <begin position="49"/>
        <end position="69"/>
    </location>
</feature>
<evidence type="ECO:0000313" key="2">
    <source>
        <dbReference type="EMBL" id="QIU79926.1"/>
    </source>
</evidence>
<keyword evidence="1" id="KW-1133">Transmembrane helix</keyword>
<keyword evidence="1" id="KW-0812">Transmembrane</keyword>
<feature type="transmembrane region" description="Helical" evidence="1">
    <location>
        <begin position="21"/>
        <end position="43"/>
    </location>
</feature>
<name>A0A6H0JL32_PSEAI</name>
<dbReference type="EMBL" id="MT074669">
    <property type="protein sequence ID" value="QIU79926.1"/>
    <property type="molecule type" value="Genomic_DNA"/>
</dbReference>
<keyword evidence="1" id="KW-0472">Membrane</keyword>
<reference evidence="2" key="1">
    <citation type="submission" date="2020-02" db="EMBL/GenBank/DDBJ databases">
        <title>PAGI-encoded CrpP-like fluoroquinolone-modifying enzymes among Pseudomonas aeruginosa clinical isolates in Europe.</title>
        <authorList>
            <person name="Ortiz de la Rosa J.M."/>
            <person name="Nordmann P."/>
            <person name="Poirel L."/>
        </authorList>
    </citation>
    <scope>NUCLEOTIDE SEQUENCE</scope>
    <source>
        <strain evidence="2">PAGI-60</strain>
    </source>
</reference>
<organism evidence="2">
    <name type="scientific">Pseudomonas aeruginosa</name>
    <dbReference type="NCBI Taxonomy" id="287"/>
    <lineage>
        <taxon>Bacteria</taxon>
        <taxon>Pseudomonadati</taxon>
        <taxon>Pseudomonadota</taxon>
        <taxon>Gammaproteobacteria</taxon>
        <taxon>Pseudomonadales</taxon>
        <taxon>Pseudomonadaceae</taxon>
        <taxon>Pseudomonas</taxon>
    </lineage>
</organism>
<feature type="transmembrane region" description="Helical" evidence="1">
    <location>
        <begin position="102"/>
        <end position="121"/>
    </location>
</feature>